<keyword evidence="2" id="KW-1185">Reference proteome</keyword>
<dbReference type="RefSeq" id="XP_040789655.1">
    <property type="nucleotide sequence ID" value="XM_040937638.1"/>
</dbReference>
<dbReference type="OrthoDB" id="3779632at2759"/>
<name>A0A9P4GKU8_9PLEO</name>
<reference evidence="1" key="1">
    <citation type="submission" date="2020-01" db="EMBL/GenBank/DDBJ databases">
        <authorList>
            <consortium name="DOE Joint Genome Institute"/>
            <person name="Haridas S."/>
            <person name="Albert R."/>
            <person name="Binder M."/>
            <person name="Bloem J."/>
            <person name="Labutti K."/>
            <person name="Salamov A."/>
            <person name="Andreopoulos B."/>
            <person name="Baker S.E."/>
            <person name="Barry K."/>
            <person name="Bills G."/>
            <person name="Bluhm B.H."/>
            <person name="Cannon C."/>
            <person name="Castanera R."/>
            <person name="Culley D.E."/>
            <person name="Daum C."/>
            <person name="Ezra D."/>
            <person name="Gonzalez J.B."/>
            <person name="Henrissat B."/>
            <person name="Kuo A."/>
            <person name="Liang C."/>
            <person name="Lipzen A."/>
            <person name="Lutzoni F."/>
            <person name="Magnuson J."/>
            <person name="Mondo S."/>
            <person name="Nolan M."/>
            <person name="Ohm R."/>
            <person name="Pangilinan J."/>
            <person name="Park H.-J."/>
            <person name="Ramirez L."/>
            <person name="Alfaro M."/>
            <person name="Sun H."/>
            <person name="Tritt A."/>
            <person name="Yoshinaga Y."/>
            <person name="Zwiers L.-H."/>
            <person name="Turgeon B.G."/>
            <person name="Goodwin S.B."/>
            <person name="Spatafora J.W."/>
            <person name="Crous P.W."/>
            <person name="Grigoriev I.V."/>
        </authorList>
    </citation>
    <scope>NUCLEOTIDE SEQUENCE</scope>
    <source>
        <strain evidence="1">CBS 394.84</strain>
    </source>
</reference>
<accession>A0A9P4GKU8</accession>
<gene>
    <name evidence="1" type="ORF">K460DRAFT_413897</name>
</gene>
<proteinExistence type="predicted"/>
<dbReference type="GeneID" id="63854888"/>
<dbReference type="EMBL" id="ML976615">
    <property type="protein sequence ID" value="KAF1847092.1"/>
    <property type="molecule type" value="Genomic_DNA"/>
</dbReference>
<organism evidence="1 2">
    <name type="scientific">Cucurbitaria berberidis CBS 394.84</name>
    <dbReference type="NCBI Taxonomy" id="1168544"/>
    <lineage>
        <taxon>Eukaryota</taxon>
        <taxon>Fungi</taxon>
        <taxon>Dikarya</taxon>
        <taxon>Ascomycota</taxon>
        <taxon>Pezizomycotina</taxon>
        <taxon>Dothideomycetes</taxon>
        <taxon>Pleosporomycetidae</taxon>
        <taxon>Pleosporales</taxon>
        <taxon>Pleosporineae</taxon>
        <taxon>Cucurbitariaceae</taxon>
        <taxon>Cucurbitaria</taxon>
    </lineage>
</organism>
<evidence type="ECO:0000313" key="1">
    <source>
        <dbReference type="EMBL" id="KAF1847092.1"/>
    </source>
</evidence>
<evidence type="ECO:0000313" key="2">
    <source>
        <dbReference type="Proteomes" id="UP000800039"/>
    </source>
</evidence>
<protein>
    <submittedName>
        <fullName evidence="1">Uncharacterized protein</fullName>
    </submittedName>
</protein>
<dbReference type="AlphaFoldDB" id="A0A9P4GKU8"/>
<dbReference type="Proteomes" id="UP000800039">
    <property type="component" value="Unassembled WGS sequence"/>
</dbReference>
<comment type="caution">
    <text evidence="1">The sequence shown here is derived from an EMBL/GenBank/DDBJ whole genome shotgun (WGS) entry which is preliminary data.</text>
</comment>
<sequence length="530" mass="59913">MSRFEQLPSAVRRRILGYLLISEHVRQSPNHLLVEHYVFEVNILRANRAINKEAKAILYEENKFVKVNNYFVDAHNSMSNHEVPFFKLKGGFEHHVTEITIKFDPMNKRMPSSMKLKKPATFLLLLADIPKYTRLLRLLDLANFMGYQFDFKLHQPPSSVTLLSSVDQERLLGPFEQVRGAAMVQNVTFSGTFDPAIVKRIMQAMTRKVAWLRAGAWEVHDIALSIKRMGDWALRLNNADMALAKYEDTRTFMITTMKLNSMMSGLDIEFDKALCRIECTTWVDTALLMLSDAMLKEAGKRVYDAVPNMIIHIEAAERMAAKGKSTVPAPVISRFYYLLGIAELGLSHPVKAAKAFAKAYKLVSDSPTKEGYEVAKEWKDLGKNARTARLNAVLTSMPKEPLAIPDMKAYITPEVASEHWVMRELGYQGAFPYEDKIKGALCLILTNKPHPNHHNQGPRTAQVGDVKPEVLRKVVEKYRKNINLPLAHGRLIGWVGLNVDDIGEETILDQPGYVDAMKNMNLRGSGCASQ</sequence>